<evidence type="ECO:0000256" key="1">
    <source>
        <dbReference type="ARBA" id="ARBA00022723"/>
    </source>
</evidence>
<evidence type="ECO:0000313" key="7">
    <source>
        <dbReference type="Proteomes" id="UP000596276"/>
    </source>
</evidence>
<dbReference type="PANTHER" id="PTHR47660:SF2">
    <property type="entry name" value="TRANSCRIPTION FACTOR WITH C2H2 AND ZN(2)-CYS(6) DNA BINDING DOMAIN (EUROFUNG)"/>
    <property type="match status" value="1"/>
</dbReference>
<evidence type="ECO:0000256" key="3">
    <source>
        <dbReference type="ARBA" id="ARBA00023015"/>
    </source>
</evidence>
<evidence type="ECO:0008006" key="8">
    <source>
        <dbReference type="Google" id="ProtNLM"/>
    </source>
</evidence>
<protein>
    <recommendedName>
        <fullName evidence="8">Transcription factor domain-containing protein</fullName>
    </recommendedName>
</protein>
<keyword evidence="2" id="KW-0862">Zinc</keyword>
<keyword evidence="4" id="KW-0804">Transcription</keyword>
<evidence type="ECO:0000313" key="6">
    <source>
        <dbReference type="EMBL" id="QRD83410.1"/>
    </source>
</evidence>
<reference evidence="7" key="1">
    <citation type="journal article" date="2021" name="G3 (Bethesda)">
        <title>Chromosome assembled and annotated genome sequence of Aspergillus flavus NRRL 3357.</title>
        <authorList>
            <person name="Skerker J.M."/>
            <person name="Pianalto K.M."/>
            <person name="Mondo S.J."/>
            <person name="Yang K."/>
            <person name="Arkin A.P."/>
            <person name="Keller N.P."/>
            <person name="Grigoriev I.V."/>
            <person name="Louise Glass N.L."/>
        </authorList>
    </citation>
    <scope>NUCLEOTIDE SEQUENCE [LARGE SCALE GENOMIC DNA]</scope>
    <source>
        <strain evidence="7">ATCC 200026 / FGSC A1120 / IAM 13836 / NRRL 3357 / JCM 12722 / SRRC 167</strain>
    </source>
</reference>
<evidence type="ECO:0000256" key="2">
    <source>
        <dbReference type="ARBA" id="ARBA00022833"/>
    </source>
</evidence>
<dbReference type="PANTHER" id="PTHR47660">
    <property type="entry name" value="TRANSCRIPTION FACTOR WITH C2H2 AND ZN(2)-CYS(6) DNA BINDING DOMAIN (EUROFUNG)-RELATED-RELATED"/>
    <property type="match status" value="1"/>
</dbReference>
<dbReference type="EMBL" id="CP044622">
    <property type="protein sequence ID" value="QRD83410.1"/>
    <property type="molecule type" value="Genomic_DNA"/>
</dbReference>
<sequence length="313" mass="35050">MESTTSTTRRFGKALHSILHPYLFQVFENNIIRTRQLLYIQALAPFVQIGLWCGDRRMMEISEATVGCLVQMLRYSGRYRGSTFPSVSLSWDDDGEFLEARWRDWVEQESFKSSFDSPALHFFYDPRIPTKPKSLSLSIELLSMHPFAPFGQIELAAGREGEDEVKAAYQSAKTGPGATKPDRRFQMLARQSATYVSLCLWIYGTLAANNAPSSAGGIPSIMSQQFTLDTDEKAKIQQWINLNRGIPAICKSLSSDGAEHGDQILLFPTQQIMICLQELLPHELLTDKSHVLIASVYDLMSALSTARPGLCLS</sequence>
<keyword evidence="5" id="KW-0539">Nucleus</keyword>
<dbReference type="VEuPathDB" id="FungiDB:F9C07_2100971"/>
<name>A0A7U2QUK3_ASPFN</name>
<keyword evidence="1" id="KW-0479">Metal-binding</keyword>
<gene>
    <name evidence="6" type="ORF">F9C07_2100971</name>
</gene>
<accession>A0A7U2QUK3</accession>
<organism evidence="6 7">
    <name type="scientific">Aspergillus flavus (strain ATCC 200026 / FGSC A1120 / IAM 13836 / NRRL 3357 / JCM 12722 / SRRC 167)</name>
    <dbReference type="NCBI Taxonomy" id="332952"/>
    <lineage>
        <taxon>Eukaryota</taxon>
        <taxon>Fungi</taxon>
        <taxon>Dikarya</taxon>
        <taxon>Ascomycota</taxon>
        <taxon>Pezizomycotina</taxon>
        <taxon>Eurotiomycetes</taxon>
        <taxon>Eurotiomycetidae</taxon>
        <taxon>Eurotiales</taxon>
        <taxon>Aspergillaceae</taxon>
        <taxon>Aspergillus</taxon>
        <taxon>Aspergillus subgen. Circumdati</taxon>
    </lineage>
</organism>
<evidence type="ECO:0000256" key="5">
    <source>
        <dbReference type="ARBA" id="ARBA00023242"/>
    </source>
</evidence>
<keyword evidence="3" id="KW-0805">Transcription regulation</keyword>
<dbReference type="GO" id="GO:0046872">
    <property type="term" value="F:metal ion binding"/>
    <property type="evidence" value="ECO:0007669"/>
    <property type="project" value="UniProtKB-KW"/>
</dbReference>
<dbReference type="AlphaFoldDB" id="A0A7U2QUK3"/>
<keyword evidence="7" id="KW-1185">Reference proteome</keyword>
<proteinExistence type="predicted"/>
<evidence type="ECO:0000256" key="4">
    <source>
        <dbReference type="ARBA" id="ARBA00023163"/>
    </source>
</evidence>
<dbReference type="Proteomes" id="UP000596276">
    <property type="component" value="Chromosome 2"/>
</dbReference>